<dbReference type="GO" id="GO:0005634">
    <property type="term" value="C:nucleus"/>
    <property type="evidence" value="ECO:0007669"/>
    <property type="project" value="TreeGrafter"/>
</dbReference>
<dbReference type="InterPro" id="IPR002071">
    <property type="entry name" value="Thermonucl_AS"/>
</dbReference>
<dbReference type="Pfam" id="PF00567">
    <property type="entry name" value="TUDOR"/>
    <property type="match status" value="1"/>
</dbReference>
<dbReference type="SUPFAM" id="SSF50199">
    <property type="entry name" value="Staphylococcal nuclease"/>
    <property type="match status" value="4"/>
</dbReference>
<feature type="domain" description="TNase-like" evidence="3">
    <location>
        <begin position="194"/>
        <end position="286"/>
    </location>
</feature>
<reference evidence="4" key="2">
    <citation type="submission" date="2025-09" db="UniProtKB">
        <authorList>
            <consortium name="Ensembl"/>
        </authorList>
    </citation>
    <scope>IDENTIFICATION</scope>
</reference>
<feature type="domain" description="TNase-like" evidence="3">
    <location>
        <begin position="16"/>
        <end position="156"/>
    </location>
</feature>
<dbReference type="PROSITE" id="PS50830">
    <property type="entry name" value="TNASE_3"/>
    <property type="match status" value="3"/>
</dbReference>
<reference evidence="4" key="1">
    <citation type="submission" date="2025-08" db="UniProtKB">
        <authorList>
            <consortium name="Ensembl"/>
        </authorList>
    </citation>
    <scope>IDENTIFICATION</scope>
</reference>
<dbReference type="PANTHER" id="PTHR12302:SF2">
    <property type="entry name" value="STAPHYLOCOCCAL NUCLEASE DOMAIN-CONTAINING PROTEIN 1"/>
    <property type="match status" value="1"/>
</dbReference>
<dbReference type="InterPro" id="IPR002999">
    <property type="entry name" value="Tudor"/>
</dbReference>
<dbReference type="InterPro" id="IPR016071">
    <property type="entry name" value="Staphylococal_nuclease_OB-fold"/>
</dbReference>
<feature type="domain" description="TNase-like" evidence="3">
    <location>
        <begin position="299"/>
        <end position="454"/>
    </location>
</feature>
<accession>A0A8C8E8Q1</accession>
<organism evidence="4 5">
    <name type="scientific">Otus sunia</name>
    <name type="common">Oriental scops-owl</name>
    <dbReference type="NCBI Taxonomy" id="257818"/>
    <lineage>
        <taxon>Eukaryota</taxon>
        <taxon>Metazoa</taxon>
        <taxon>Chordata</taxon>
        <taxon>Craniata</taxon>
        <taxon>Vertebrata</taxon>
        <taxon>Euteleostomi</taxon>
        <taxon>Archelosauria</taxon>
        <taxon>Archosauria</taxon>
        <taxon>Dinosauria</taxon>
        <taxon>Saurischia</taxon>
        <taxon>Theropoda</taxon>
        <taxon>Coelurosauria</taxon>
        <taxon>Aves</taxon>
        <taxon>Neognathae</taxon>
        <taxon>Neoaves</taxon>
        <taxon>Telluraves</taxon>
        <taxon>Strigiformes</taxon>
        <taxon>Strigidae</taxon>
        <taxon>Otus</taxon>
    </lineage>
</organism>
<protein>
    <recommendedName>
        <fullName evidence="1">100 kDa coactivator</fullName>
    </recommendedName>
    <alternativeName>
        <fullName evidence="2">p100 co-activator</fullName>
    </alternativeName>
</protein>
<dbReference type="CDD" id="cd00175">
    <property type="entry name" value="SNc"/>
    <property type="match status" value="2"/>
</dbReference>
<name>A0A8C8E8Q1_9STRI</name>
<dbReference type="FunFam" id="2.40.50.90:FF:000002">
    <property type="entry name" value="Staphylococcal nuclease domain-containing protein"/>
    <property type="match status" value="1"/>
</dbReference>
<evidence type="ECO:0000313" key="4">
    <source>
        <dbReference type="Ensembl" id="ENSOSUP00000008218.1"/>
    </source>
</evidence>
<dbReference type="GO" id="GO:0005829">
    <property type="term" value="C:cytosol"/>
    <property type="evidence" value="ECO:0007669"/>
    <property type="project" value="TreeGrafter"/>
</dbReference>
<evidence type="ECO:0000256" key="1">
    <source>
        <dbReference type="ARBA" id="ARBA00032059"/>
    </source>
</evidence>
<evidence type="ECO:0000313" key="5">
    <source>
        <dbReference type="Proteomes" id="UP000694552"/>
    </source>
</evidence>
<dbReference type="PROSITE" id="PS01284">
    <property type="entry name" value="TNASE_2"/>
    <property type="match status" value="1"/>
</dbReference>
<proteinExistence type="predicted"/>
<dbReference type="FunFam" id="2.40.50.90:FF:000001">
    <property type="entry name" value="Staphylococcal nuclease domain-containing protein"/>
    <property type="match status" value="1"/>
</dbReference>
<dbReference type="Proteomes" id="UP000694552">
    <property type="component" value="Unplaced"/>
</dbReference>
<keyword evidence="5" id="KW-1185">Reference proteome</keyword>
<dbReference type="PANTHER" id="PTHR12302">
    <property type="entry name" value="EBNA2 BINDING PROTEIN P100"/>
    <property type="match status" value="1"/>
</dbReference>
<sequence>GGAGGGPPRDPSVSPQVLSGCAIIVRGQPRGGPPPERQINLSNIRAGNLARRAAAGQLDAKDTPDEPWGFPAREFLRKKLIGKEVCFTVEYKTPQGREYGMVYLGKDMSGENIAESLVAEGLASRREGIRANNPEQSRLAELEEQAKSAKKGMWSEGTGSHTIRDLKYTIENPRHFVDSMHQKPVLVLPSLTADAPEVPEPFAAEAKFFTESRLLQRDVQIVLESCHNQNILGTILHPNGNITELLLKEGFARCVDWSIAVYTRGADKLRAAERFAKERKLRIWRDYVAPTANLDQKDKQFVAKVMQVLNADAIVVKLNSGDHKTIHLSSIRPPRLEGDSTQDKNRKLRPLYDIPYMFEAREFLRKKLIGKKVNVTVDYIRPASSATETVPAFSERTCATVSIGGINIAEALVSKGLATVIRYRQDDDQRSSHYDELLAAEARAIKNGKGLHSKKEVPIHRVADISGDTQKAKQFLPFLQRAGRSEAVVEYVFSGSRLKLFMPKETCLITFLLAGEPPARAGPPLSMAGGVEVEVESMDKAGNFIGWLHIEGLNLSVALVEHALSKVHFTAERSPYYKALLGAEEAAKQRKEKVWSHYEETPVEEVVPVLEEKERTANYKPVFVTEITDDLHFYVQDVETGAQLEKLMENMRAEVGTHPPVEGSYAPRRGDFCIAKFVDGEW</sequence>
<dbReference type="Pfam" id="PF00565">
    <property type="entry name" value="SNase"/>
    <property type="match status" value="4"/>
</dbReference>
<dbReference type="AlphaFoldDB" id="A0A8C8E8Q1"/>
<dbReference type="SMART" id="SM00318">
    <property type="entry name" value="SNc"/>
    <property type="match status" value="4"/>
</dbReference>
<dbReference type="InterPro" id="IPR035437">
    <property type="entry name" value="SNase_OB-fold_sf"/>
</dbReference>
<dbReference type="GO" id="GO:0004518">
    <property type="term" value="F:nuclease activity"/>
    <property type="evidence" value="ECO:0007669"/>
    <property type="project" value="InterPro"/>
</dbReference>
<dbReference type="Gene3D" id="2.40.50.90">
    <property type="match status" value="6"/>
</dbReference>
<evidence type="ECO:0000256" key="2">
    <source>
        <dbReference type="ARBA" id="ARBA00032746"/>
    </source>
</evidence>
<evidence type="ECO:0000259" key="3">
    <source>
        <dbReference type="PROSITE" id="PS50830"/>
    </source>
</evidence>
<dbReference type="GO" id="GO:0006402">
    <property type="term" value="P:mRNA catabolic process"/>
    <property type="evidence" value="ECO:0007669"/>
    <property type="project" value="TreeGrafter"/>
</dbReference>
<dbReference type="FunFam" id="2.40.50.90:FF:000004">
    <property type="entry name" value="Staphylococcal nuclease domain-containing protein"/>
    <property type="match status" value="1"/>
</dbReference>
<dbReference type="GO" id="GO:0003723">
    <property type="term" value="F:RNA binding"/>
    <property type="evidence" value="ECO:0007669"/>
    <property type="project" value="TreeGrafter"/>
</dbReference>
<dbReference type="Ensembl" id="ENSOSUT00000008524.1">
    <property type="protein sequence ID" value="ENSOSUP00000008218.1"/>
    <property type="gene ID" value="ENSOSUG00000005910.1"/>
</dbReference>